<dbReference type="RefSeq" id="WP_072465575.1">
    <property type="nucleotide sequence ID" value="NZ_CADFDQ010000035.1"/>
</dbReference>
<dbReference type="Proteomes" id="UP001248067">
    <property type="component" value="Unassembled WGS sequence"/>
</dbReference>
<gene>
    <name evidence="13" type="ORF">FEQ00_05101</name>
</gene>
<dbReference type="InterPro" id="IPR050298">
    <property type="entry name" value="Gram-neg_bact_OMP"/>
</dbReference>
<evidence type="ECO:0000256" key="6">
    <source>
        <dbReference type="ARBA" id="ARBA00022729"/>
    </source>
</evidence>
<evidence type="ECO:0000313" key="14">
    <source>
        <dbReference type="Proteomes" id="UP001248067"/>
    </source>
</evidence>
<keyword evidence="14" id="KW-1185">Reference proteome</keyword>
<dbReference type="InterPro" id="IPR023614">
    <property type="entry name" value="Porin_dom_sf"/>
</dbReference>
<evidence type="ECO:0000256" key="7">
    <source>
        <dbReference type="ARBA" id="ARBA00023065"/>
    </source>
</evidence>
<dbReference type="PANTHER" id="PTHR34501">
    <property type="entry name" value="PROTEIN YDDL-RELATED"/>
    <property type="match status" value="1"/>
</dbReference>
<dbReference type="Gene3D" id="2.40.160.10">
    <property type="entry name" value="Porin"/>
    <property type="match status" value="1"/>
</dbReference>
<protein>
    <submittedName>
        <fullName evidence="13">Outer membrane porin protein 32</fullName>
    </submittedName>
</protein>
<evidence type="ECO:0000313" key="13">
    <source>
        <dbReference type="EMBL" id="MDR8756663.1"/>
    </source>
</evidence>
<evidence type="ECO:0000256" key="4">
    <source>
        <dbReference type="ARBA" id="ARBA00022452"/>
    </source>
</evidence>
<dbReference type="Pfam" id="PF13609">
    <property type="entry name" value="Porin_4"/>
    <property type="match status" value="1"/>
</dbReference>
<keyword evidence="8" id="KW-0626">Porin</keyword>
<comment type="subcellular location">
    <subcellularLocation>
        <location evidence="1">Cell outer membrane</location>
        <topology evidence="1">Multi-pass membrane protein</topology>
    </subcellularLocation>
</comment>
<comment type="caution">
    <text evidence="13">The sequence shown here is derived from an EMBL/GenBank/DDBJ whole genome shotgun (WGS) entry which is preliminary data.</text>
</comment>
<proteinExistence type="predicted"/>
<dbReference type="CDD" id="cd00342">
    <property type="entry name" value="gram_neg_porins"/>
    <property type="match status" value="1"/>
</dbReference>
<evidence type="ECO:0000256" key="1">
    <source>
        <dbReference type="ARBA" id="ARBA00004571"/>
    </source>
</evidence>
<keyword evidence="10" id="KW-0998">Cell outer membrane</keyword>
<evidence type="ECO:0000256" key="8">
    <source>
        <dbReference type="ARBA" id="ARBA00023114"/>
    </source>
</evidence>
<evidence type="ECO:0000256" key="3">
    <source>
        <dbReference type="ARBA" id="ARBA00022448"/>
    </source>
</evidence>
<dbReference type="SUPFAM" id="SSF56935">
    <property type="entry name" value="Porins"/>
    <property type="match status" value="1"/>
</dbReference>
<keyword evidence="3" id="KW-0813">Transport</keyword>
<evidence type="ECO:0000256" key="5">
    <source>
        <dbReference type="ARBA" id="ARBA00022692"/>
    </source>
</evidence>
<organism evidence="13 14">
    <name type="scientific">Burkholderia pseudomultivorans</name>
    <dbReference type="NCBI Taxonomy" id="1207504"/>
    <lineage>
        <taxon>Bacteria</taxon>
        <taxon>Pseudomonadati</taxon>
        <taxon>Pseudomonadota</taxon>
        <taxon>Betaproteobacteria</taxon>
        <taxon>Burkholderiales</taxon>
        <taxon>Burkholderiaceae</taxon>
        <taxon>Burkholderia</taxon>
        <taxon>Burkholderia cepacia complex</taxon>
    </lineage>
</organism>
<dbReference type="InterPro" id="IPR001702">
    <property type="entry name" value="Porin_Gram-ve"/>
</dbReference>
<accession>A0ABU2EAY7</accession>
<keyword evidence="5" id="KW-0812">Transmembrane</keyword>
<keyword evidence="7" id="KW-0406">Ion transport</keyword>
<dbReference type="PRINTS" id="PR00184">
    <property type="entry name" value="NEISSPPORIN"/>
</dbReference>
<dbReference type="PANTHER" id="PTHR34501:SF9">
    <property type="entry name" value="MAJOR OUTER MEMBRANE PROTEIN P.IA"/>
    <property type="match status" value="1"/>
</dbReference>
<dbReference type="InterPro" id="IPR002299">
    <property type="entry name" value="Porin_Neis"/>
</dbReference>
<keyword evidence="4" id="KW-1134">Transmembrane beta strand</keyword>
<dbReference type="PRINTS" id="PR00182">
    <property type="entry name" value="ECOLNEIPORIN"/>
</dbReference>
<feature type="domain" description="Porin" evidence="12">
    <location>
        <begin position="14"/>
        <end position="321"/>
    </location>
</feature>
<dbReference type="InterPro" id="IPR033900">
    <property type="entry name" value="Gram_neg_porin_domain"/>
</dbReference>
<keyword evidence="9" id="KW-0472">Membrane</keyword>
<evidence type="ECO:0000256" key="11">
    <source>
        <dbReference type="SAM" id="SignalP"/>
    </source>
</evidence>
<feature type="chain" id="PRO_5047100848" evidence="11">
    <location>
        <begin position="26"/>
        <end position="353"/>
    </location>
</feature>
<keyword evidence="6 11" id="KW-0732">Signal</keyword>
<feature type="signal peptide" evidence="11">
    <location>
        <begin position="1"/>
        <end position="25"/>
    </location>
</feature>
<comment type="subunit">
    <text evidence="2">Homotrimer.</text>
</comment>
<sequence length="353" mass="36617">MIRKEAACKGAVCSVLCLTGAMAQAQSSVTLYGTVDSGLLWQSRTPNGGGGTVSALDGGWSPSFWGMMGTEDLGAGYKVHFKLEGGMSMTNGSIGNSNGGLFGRNAYVGMSGPFGQLNAGLQYSPFFLSVYSSDPRGLPLFSSALIPYLDNFVITGLFDSNALVYTSPTIAGLSGSVEYAFGNVAGSFAAGRHISAALNYNNGPVSATASYFEAKDATSGLTTFRGENIGAGYRLGPVTMKLAFTKYRNPSSDAGLANVNVYTAGAEWDVNSVVILNAAVYASRDRNVTANKSMLYAAGAQYLLSKRTTLYAQVGVVDNKGAMDTTLAANAAASLSPPQGTTVGVNVGIRHEF</sequence>
<evidence type="ECO:0000256" key="9">
    <source>
        <dbReference type="ARBA" id="ARBA00023136"/>
    </source>
</evidence>
<dbReference type="EMBL" id="VJSY01000045">
    <property type="protein sequence ID" value="MDR8756663.1"/>
    <property type="molecule type" value="Genomic_DNA"/>
</dbReference>
<reference evidence="13 14" key="1">
    <citation type="submission" date="2019-06" db="EMBL/GenBank/DDBJ databases">
        <title>Evolution of Burkholderia multivorans in the lungs of Cystic Fibrosis patients.</title>
        <authorList>
            <person name="Moreira L.M."/>
        </authorList>
    </citation>
    <scope>NUCLEOTIDE SEQUENCE [LARGE SCALE GENOMIC DNA]</scope>
    <source>
        <strain evidence="13 14">VC13239</strain>
    </source>
</reference>
<evidence type="ECO:0000256" key="2">
    <source>
        <dbReference type="ARBA" id="ARBA00011233"/>
    </source>
</evidence>
<name>A0ABU2EAY7_9BURK</name>
<evidence type="ECO:0000259" key="12">
    <source>
        <dbReference type="Pfam" id="PF13609"/>
    </source>
</evidence>
<evidence type="ECO:0000256" key="10">
    <source>
        <dbReference type="ARBA" id="ARBA00023237"/>
    </source>
</evidence>